<feature type="coiled-coil region" evidence="5">
    <location>
        <begin position="97"/>
        <end position="124"/>
    </location>
</feature>
<dbReference type="InterPro" id="IPR037212">
    <property type="entry name" value="Med7/Med21-like"/>
</dbReference>
<dbReference type="EMBL" id="JTAI01000007">
    <property type="protein sequence ID" value="PPS97364.1"/>
    <property type="molecule type" value="Genomic_DNA"/>
</dbReference>
<gene>
    <name evidence="6" type="ORF">GY17_00000142</name>
</gene>
<keyword evidence="3" id="KW-0804">Transcription</keyword>
<dbReference type="Proteomes" id="UP001429100">
    <property type="component" value="Unassembled WGS sequence"/>
</dbReference>
<proteinExistence type="predicted"/>
<name>A0ABX5BJI4_CRYHO</name>
<organism evidence="6 7">
    <name type="scientific">Cryptosporidium hominis</name>
    <dbReference type="NCBI Taxonomy" id="237895"/>
    <lineage>
        <taxon>Eukaryota</taxon>
        <taxon>Sar</taxon>
        <taxon>Alveolata</taxon>
        <taxon>Apicomplexa</taxon>
        <taxon>Conoidasida</taxon>
        <taxon>Coccidia</taxon>
        <taxon>Eucoccidiorida</taxon>
        <taxon>Eimeriorina</taxon>
        <taxon>Cryptosporidiidae</taxon>
        <taxon>Cryptosporidium</taxon>
    </lineage>
</organism>
<dbReference type="SUPFAM" id="SSF140718">
    <property type="entry name" value="Mediator hinge subcomplex-like"/>
    <property type="match status" value="1"/>
</dbReference>
<evidence type="ECO:0000256" key="2">
    <source>
        <dbReference type="ARBA" id="ARBA00023015"/>
    </source>
</evidence>
<reference evidence="6 7" key="2">
    <citation type="submission" date="2017-10" db="EMBL/GenBank/DDBJ databases">
        <title>Consistent, comparative and evidence-based genome annotation and re-annotation for the closely-related species, Cryptosporidium parvum, C. hominis and C. tyzzeri.</title>
        <authorList>
            <person name="Baptista R.P."/>
            <person name="Li Y."/>
            <person name="Sateriale A."/>
            <person name="Striepen B."/>
            <person name="Kissinger J.C."/>
        </authorList>
    </citation>
    <scope>NUCLEOTIDE SEQUENCE [LARGE SCALE GENOMIC DNA]</scope>
    <source>
        <strain evidence="6">30976</strain>
    </source>
</reference>
<keyword evidence="2" id="KW-0805">Transcription regulation</keyword>
<evidence type="ECO:0000313" key="6">
    <source>
        <dbReference type="EMBL" id="PPS97364.1"/>
    </source>
</evidence>
<feature type="non-terminal residue" evidence="6">
    <location>
        <position position="163"/>
    </location>
</feature>
<evidence type="ECO:0000256" key="4">
    <source>
        <dbReference type="ARBA" id="ARBA00023242"/>
    </source>
</evidence>
<comment type="caution">
    <text evidence="6">The sequence shown here is derived from an EMBL/GenBank/DDBJ whole genome shotgun (WGS) entry which is preliminary data.</text>
</comment>
<dbReference type="Gene3D" id="6.10.280.10">
    <property type="entry name" value="Mediator complex, subunit Med21"/>
    <property type="match status" value="1"/>
</dbReference>
<keyword evidence="5" id="KW-0175">Coiled coil</keyword>
<evidence type="ECO:0000256" key="5">
    <source>
        <dbReference type="SAM" id="Coils"/>
    </source>
</evidence>
<evidence type="ECO:0008006" key="8">
    <source>
        <dbReference type="Google" id="ProtNLM"/>
    </source>
</evidence>
<evidence type="ECO:0000256" key="3">
    <source>
        <dbReference type="ARBA" id="ARBA00023163"/>
    </source>
</evidence>
<comment type="subcellular location">
    <subcellularLocation>
        <location evidence="1">Nucleus</location>
    </subcellularLocation>
</comment>
<keyword evidence="7" id="KW-1185">Reference proteome</keyword>
<keyword evidence="4" id="KW-0539">Nucleus</keyword>
<accession>A0ABX5BJI4</accession>
<sequence>MFFLNRAPIPSPSSDDKITQLQTTLNNILHCLTDALYLLPDLAPKVTSSLQLEEGEDLNAVKHDILYRANYISTGFECANDLISKMYQLRPLNGEDAERYLNKIEELRSKNDNCVRELKCVSEECTIVLDKLNMSISKYVEDSINKNIISNDTENKMNMTLGE</sequence>
<reference evidence="6 7" key="1">
    <citation type="submission" date="2014-11" db="EMBL/GenBank/DDBJ databases">
        <title>Comparative genomic analysis of Cryptosporidium hominis reveals occurrence of genetic recombination in virulent subtypes.</title>
        <authorList>
            <person name="Guo Y."/>
            <person name="Tang K."/>
            <person name="Frace M."/>
            <person name="Li N."/>
            <person name="Roellig D.M."/>
            <person name="Sammons S."/>
            <person name="Knipe K."/>
            <person name="Rowe L."/>
            <person name="Feng Y."/>
            <person name="Xiao L."/>
        </authorList>
    </citation>
    <scope>NUCLEOTIDE SEQUENCE [LARGE SCALE GENOMIC DNA]</scope>
    <source>
        <strain evidence="6">30976</strain>
    </source>
</reference>
<protein>
    <recommendedName>
        <fullName evidence="8">Mediator of RNA polymerase II transcription subunit 21</fullName>
    </recommendedName>
</protein>
<evidence type="ECO:0000256" key="1">
    <source>
        <dbReference type="ARBA" id="ARBA00004123"/>
    </source>
</evidence>
<evidence type="ECO:0000313" key="7">
    <source>
        <dbReference type="Proteomes" id="UP001429100"/>
    </source>
</evidence>